<reference evidence="1" key="1">
    <citation type="submission" date="2018-05" db="EMBL/GenBank/DDBJ databases">
        <authorList>
            <person name="Lanie J.A."/>
            <person name="Ng W.-L."/>
            <person name="Kazmierczak K.M."/>
            <person name="Andrzejewski T.M."/>
            <person name="Davidsen T.M."/>
            <person name="Wayne K.J."/>
            <person name="Tettelin H."/>
            <person name="Glass J.I."/>
            <person name="Rusch D."/>
            <person name="Podicherti R."/>
            <person name="Tsui H.-C.T."/>
            <person name="Winkler M.E."/>
        </authorList>
    </citation>
    <scope>NUCLEOTIDE SEQUENCE</scope>
</reference>
<dbReference type="AlphaFoldDB" id="A0A381XR79"/>
<accession>A0A381XR79</accession>
<name>A0A381XR79_9ZZZZ</name>
<organism evidence="1">
    <name type="scientific">marine metagenome</name>
    <dbReference type="NCBI Taxonomy" id="408172"/>
    <lineage>
        <taxon>unclassified sequences</taxon>
        <taxon>metagenomes</taxon>
        <taxon>ecological metagenomes</taxon>
    </lineage>
</organism>
<evidence type="ECO:0000313" key="1">
    <source>
        <dbReference type="EMBL" id="SVA67228.1"/>
    </source>
</evidence>
<gene>
    <name evidence="1" type="ORF">METZ01_LOCUS120082</name>
</gene>
<proteinExistence type="predicted"/>
<protein>
    <submittedName>
        <fullName evidence="1">Uncharacterized protein</fullName>
    </submittedName>
</protein>
<sequence length="52" mass="6115">MVAIAGIFTAHLIWNNPPDCPEEVFKLGYVEQRKVCELKLHGYGEWRWVLKE</sequence>
<dbReference type="EMBL" id="UINC01016076">
    <property type="protein sequence ID" value="SVA67228.1"/>
    <property type="molecule type" value="Genomic_DNA"/>
</dbReference>